<accession>F0ZCR0</accession>
<dbReference type="FunCoup" id="F0ZCR0">
    <property type="interactions" value="937"/>
</dbReference>
<dbReference type="EMBL" id="GL870980">
    <property type="protein sequence ID" value="EGC38244.1"/>
    <property type="molecule type" value="Genomic_DNA"/>
</dbReference>
<dbReference type="RefSeq" id="XP_003285201.1">
    <property type="nucleotide sequence ID" value="XM_003285153.1"/>
</dbReference>
<dbReference type="AlphaFoldDB" id="F0ZCR0"/>
<dbReference type="VEuPathDB" id="AmoebaDB:DICPUDRAFT_91459"/>
<evidence type="ECO:0000313" key="1">
    <source>
        <dbReference type="EMBL" id="EGC38244.1"/>
    </source>
</evidence>
<dbReference type="Proteomes" id="UP000001064">
    <property type="component" value="Unassembled WGS sequence"/>
</dbReference>
<dbReference type="KEGG" id="dpp:DICPUDRAFT_91459"/>
<proteinExistence type="predicted"/>
<gene>
    <name evidence="1" type="ORF">DICPUDRAFT_91459</name>
</gene>
<name>F0ZCR0_DICPU</name>
<keyword evidence="2" id="KW-1185">Reference proteome</keyword>
<reference evidence="2" key="1">
    <citation type="journal article" date="2011" name="Genome Biol.">
        <title>Comparative genomics of the social amoebae Dictyostelium discoideum and Dictyostelium purpureum.</title>
        <authorList>
            <consortium name="US DOE Joint Genome Institute (JGI-PGF)"/>
            <person name="Sucgang R."/>
            <person name="Kuo A."/>
            <person name="Tian X."/>
            <person name="Salerno W."/>
            <person name="Parikh A."/>
            <person name="Feasley C.L."/>
            <person name="Dalin E."/>
            <person name="Tu H."/>
            <person name="Huang E."/>
            <person name="Barry K."/>
            <person name="Lindquist E."/>
            <person name="Shapiro H."/>
            <person name="Bruce D."/>
            <person name="Schmutz J."/>
            <person name="Salamov A."/>
            <person name="Fey P."/>
            <person name="Gaudet P."/>
            <person name="Anjard C."/>
            <person name="Babu M.M."/>
            <person name="Basu S."/>
            <person name="Bushmanova Y."/>
            <person name="van der Wel H."/>
            <person name="Katoh-Kurasawa M."/>
            <person name="Dinh C."/>
            <person name="Coutinho P.M."/>
            <person name="Saito T."/>
            <person name="Elias M."/>
            <person name="Schaap P."/>
            <person name="Kay R.R."/>
            <person name="Henrissat B."/>
            <person name="Eichinger L."/>
            <person name="Rivero F."/>
            <person name="Putnam N.H."/>
            <person name="West C.M."/>
            <person name="Loomis W.F."/>
            <person name="Chisholm R.L."/>
            <person name="Shaulsky G."/>
            <person name="Strassmann J.E."/>
            <person name="Queller D.C."/>
            <person name="Kuspa A."/>
            <person name="Grigoriev I.V."/>
        </authorList>
    </citation>
    <scope>NUCLEOTIDE SEQUENCE [LARGE SCALE GENOMIC DNA]</scope>
    <source>
        <strain evidence="2">QSDP1</strain>
    </source>
</reference>
<organism evidence="1 2">
    <name type="scientific">Dictyostelium purpureum</name>
    <name type="common">Slime mold</name>
    <dbReference type="NCBI Taxonomy" id="5786"/>
    <lineage>
        <taxon>Eukaryota</taxon>
        <taxon>Amoebozoa</taxon>
        <taxon>Evosea</taxon>
        <taxon>Eumycetozoa</taxon>
        <taxon>Dictyostelia</taxon>
        <taxon>Dictyosteliales</taxon>
        <taxon>Dictyosteliaceae</taxon>
        <taxon>Dictyostelium</taxon>
    </lineage>
</organism>
<evidence type="ECO:0000313" key="2">
    <source>
        <dbReference type="Proteomes" id="UP000001064"/>
    </source>
</evidence>
<sequence length="124" mass="14503">MNIQKAQCPHPYHDPSINCERISSWGKIIFEVPLEKGCTIDCLQKYLEMLDDEVKIFENVAKVYRSLKIEPDGTLPEFEFNDVINYYMGEFERLKNKNIQDLFNTNISELEFPGIPKAKDNIKL</sequence>
<dbReference type="InParanoid" id="F0ZCR0"/>
<protein>
    <submittedName>
        <fullName evidence="1">Uncharacterized protein</fullName>
    </submittedName>
</protein>
<dbReference type="GeneID" id="10502417"/>